<evidence type="ECO:0000313" key="3">
    <source>
        <dbReference type="Proteomes" id="UP000192360"/>
    </source>
</evidence>
<gene>
    <name evidence="2" type="ORF">SAMN05660703_2943</name>
</gene>
<name>A0A1W2CFZ3_9FLAO</name>
<sequence>MNKLESILHGLSATAIPILDAAISINSYTALDLSITNAALDAYNITNPTSCQEYIDSVLKKNHAEVAYGGYLEKRNLYSDKSNFSSNTMALRNIHLGIDYWAKAGTSVLAPIKGKVHSFQNNSAMGDYGPTIILHHQFNDSSFYTLYGHLSLDSIKNVYVGKEFERGETLGFLGTPDINVNYAPHLHFQIINDIGAYHGDYPGVCTENDLAFYKSNCPDPNLLLGL</sequence>
<dbReference type="InterPro" id="IPR011055">
    <property type="entry name" value="Dup_hybrid_motif"/>
</dbReference>
<evidence type="ECO:0000313" key="2">
    <source>
        <dbReference type="EMBL" id="SMC84081.1"/>
    </source>
</evidence>
<dbReference type="CDD" id="cd12797">
    <property type="entry name" value="M23_peptidase"/>
    <property type="match status" value="1"/>
</dbReference>
<dbReference type="STRING" id="504486.SAMN05660703_2943"/>
<organism evidence="2 3">
    <name type="scientific">Cellulophaga tyrosinoxydans</name>
    <dbReference type="NCBI Taxonomy" id="504486"/>
    <lineage>
        <taxon>Bacteria</taxon>
        <taxon>Pseudomonadati</taxon>
        <taxon>Bacteroidota</taxon>
        <taxon>Flavobacteriia</taxon>
        <taxon>Flavobacteriales</taxon>
        <taxon>Flavobacteriaceae</taxon>
        <taxon>Cellulophaga</taxon>
    </lineage>
</organism>
<dbReference type="PANTHER" id="PTHR21666">
    <property type="entry name" value="PEPTIDASE-RELATED"/>
    <property type="match status" value="1"/>
</dbReference>
<dbReference type="OrthoDB" id="9801052at2"/>
<dbReference type="Proteomes" id="UP000192360">
    <property type="component" value="Unassembled WGS sequence"/>
</dbReference>
<evidence type="ECO:0000259" key="1">
    <source>
        <dbReference type="Pfam" id="PF01551"/>
    </source>
</evidence>
<dbReference type="PANTHER" id="PTHR21666:SF270">
    <property type="entry name" value="MUREIN HYDROLASE ACTIVATOR ENVC"/>
    <property type="match status" value="1"/>
</dbReference>
<dbReference type="SUPFAM" id="SSF51261">
    <property type="entry name" value="Duplicated hybrid motif"/>
    <property type="match status" value="1"/>
</dbReference>
<accession>A0A1W2CFZ3</accession>
<feature type="domain" description="M23ase beta-sheet core" evidence="1">
    <location>
        <begin position="94"/>
        <end position="192"/>
    </location>
</feature>
<dbReference type="AlphaFoldDB" id="A0A1W2CFZ3"/>
<dbReference type="RefSeq" id="WP_084062803.1">
    <property type="nucleotide sequence ID" value="NZ_FWXO01000006.1"/>
</dbReference>
<proteinExistence type="predicted"/>
<reference evidence="2 3" key="1">
    <citation type="submission" date="2017-04" db="EMBL/GenBank/DDBJ databases">
        <authorList>
            <person name="Afonso C.L."/>
            <person name="Miller P.J."/>
            <person name="Scott M.A."/>
            <person name="Spackman E."/>
            <person name="Goraichik I."/>
            <person name="Dimitrov K.M."/>
            <person name="Suarez D.L."/>
            <person name="Swayne D.E."/>
        </authorList>
    </citation>
    <scope>NUCLEOTIDE SEQUENCE [LARGE SCALE GENOMIC DNA]</scope>
    <source>
        <strain evidence="2 3">DSM 21164</strain>
    </source>
</reference>
<dbReference type="GO" id="GO:0004222">
    <property type="term" value="F:metalloendopeptidase activity"/>
    <property type="evidence" value="ECO:0007669"/>
    <property type="project" value="TreeGrafter"/>
</dbReference>
<keyword evidence="3" id="KW-1185">Reference proteome</keyword>
<dbReference type="EMBL" id="FWXO01000006">
    <property type="protein sequence ID" value="SMC84081.1"/>
    <property type="molecule type" value="Genomic_DNA"/>
</dbReference>
<protein>
    <submittedName>
        <fullName evidence="2">Peptidase family M23</fullName>
    </submittedName>
</protein>
<dbReference type="Pfam" id="PF01551">
    <property type="entry name" value="Peptidase_M23"/>
    <property type="match status" value="1"/>
</dbReference>
<dbReference type="InterPro" id="IPR016047">
    <property type="entry name" value="M23ase_b-sheet_dom"/>
</dbReference>
<dbReference type="InterPro" id="IPR050570">
    <property type="entry name" value="Cell_wall_metabolism_enzyme"/>
</dbReference>
<dbReference type="Gene3D" id="2.70.70.10">
    <property type="entry name" value="Glucose Permease (Domain IIA)"/>
    <property type="match status" value="1"/>
</dbReference>